<sequence>MVHTSSATRRRWPIVVALIAVLLVIGVGAYTAISSGGDRAPKVLVLNNDDGVTVGTTTVEAGTDFADNLTQSTAFDWTVTSGERPTGTFDATVTVPAGFSTALNSTTGTTPEQAQLSVDGAADPTLVALVDAAADRTSSTGVQGLLTQTARAKAQLQQALLPSQLLAAATKGAGAQGEQLLGSVDQFLPFLQTASSGADQLVAASDNVSRLVDGARQPTADLSARLNQAGLTIADVTRGADQLRGLLDTVQNTLRANGIDAAPVVQTQSDIALATNQLTSFSTLLGSGPDTLLGSAVQNGYDQLAEISAQLSSAGSQLQAAIGPIAEGAPQLLGGAKDQILGAITQLSTLSDTIGKQIGAGVSALPSTSTALSSVLKDPVNVTYASTTGQSTESTNWVPFLFGAVIVVLAVLLVFTSVRPRRP</sequence>
<evidence type="ECO:0000313" key="3">
    <source>
        <dbReference type="Proteomes" id="UP000654257"/>
    </source>
</evidence>
<accession>A0A917CNI6</accession>
<evidence type="ECO:0000313" key="2">
    <source>
        <dbReference type="EMBL" id="GGF92182.1"/>
    </source>
</evidence>
<organism evidence="2 3">
    <name type="scientific">Rhodococcoides trifolii</name>
    <dbReference type="NCBI Taxonomy" id="908250"/>
    <lineage>
        <taxon>Bacteria</taxon>
        <taxon>Bacillati</taxon>
        <taxon>Actinomycetota</taxon>
        <taxon>Actinomycetes</taxon>
        <taxon>Mycobacteriales</taxon>
        <taxon>Nocardiaceae</taxon>
        <taxon>Rhodococcoides</taxon>
    </lineage>
</organism>
<reference evidence="2" key="1">
    <citation type="journal article" date="2014" name="Int. J. Syst. Evol. Microbiol.">
        <title>Complete genome sequence of Corynebacterium casei LMG S-19264T (=DSM 44701T), isolated from a smear-ripened cheese.</title>
        <authorList>
            <consortium name="US DOE Joint Genome Institute (JGI-PGF)"/>
            <person name="Walter F."/>
            <person name="Albersmeier A."/>
            <person name="Kalinowski J."/>
            <person name="Ruckert C."/>
        </authorList>
    </citation>
    <scope>NUCLEOTIDE SEQUENCE</scope>
    <source>
        <strain evidence="2">CCM 7905</strain>
    </source>
</reference>
<name>A0A917CNI6_9NOCA</name>
<dbReference type="Proteomes" id="UP000654257">
    <property type="component" value="Unassembled WGS sequence"/>
</dbReference>
<protein>
    <submittedName>
        <fullName evidence="2">Uncharacterized protein</fullName>
    </submittedName>
</protein>
<keyword evidence="1" id="KW-0472">Membrane</keyword>
<keyword evidence="1" id="KW-0812">Transmembrane</keyword>
<feature type="transmembrane region" description="Helical" evidence="1">
    <location>
        <begin position="12"/>
        <end position="33"/>
    </location>
</feature>
<gene>
    <name evidence="2" type="ORF">GCM10007304_02650</name>
</gene>
<reference evidence="2" key="2">
    <citation type="submission" date="2020-09" db="EMBL/GenBank/DDBJ databases">
        <authorList>
            <person name="Sun Q."/>
            <person name="Sedlacek I."/>
        </authorList>
    </citation>
    <scope>NUCLEOTIDE SEQUENCE</scope>
    <source>
        <strain evidence="2">CCM 7905</strain>
    </source>
</reference>
<dbReference type="RefSeq" id="WP_188542913.1">
    <property type="nucleotide sequence ID" value="NZ_BMCU01000001.1"/>
</dbReference>
<comment type="caution">
    <text evidence="2">The sequence shown here is derived from an EMBL/GenBank/DDBJ whole genome shotgun (WGS) entry which is preliminary data.</text>
</comment>
<proteinExistence type="predicted"/>
<evidence type="ECO:0000256" key="1">
    <source>
        <dbReference type="SAM" id="Phobius"/>
    </source>
</evidence>
<dbReference type="EMBL" id="BMCU01000001">
    <property type="protein sequence ID" value="GGF92182.1"/>
    <property type="molecule type" value="Genomic_DNA"/>
</dbReference>
<dbReference type="AlphaFoldDB" id="A0A917CNI6"/>
<keyword evidence="1" id="KW-1133">Transmembrane helix</keyword>
<keyword evidence="3" id="KW-1185">Reference proteome</keyword>
<feature type="transmembrane region" description="Helical" evidence="1">
    <location>
        <begin position="397"/>
        <end position="418"/>
    </location>
</feature>